<name>T1JYT6_TETUR</name>
<evidence type="ECO:0000256" key="9">
    <source>
        <dbReference type="ARBA" id="ARBA00023204"/>
    </source>
</evidence>
<dbReference type="EMBL" id="CAEY01001109">
    <property type="status" value="NOT_ANNOTATED_CDS"/>
    <property type="molecule type" value="Genomic_DNA"/>
</dbReference>
<keyword evidence="9 11" id="KW-0234">DNA repair</keyword>
<dbReference type="KEGG" id="tut:107372136"/>
<comment type="subunit">
    <text evidence="11">Part of a TFIID-containing RNA polymerase II pre-initiation complex that is composed of TBP and at least GTF2A1, GTF2A2, GTF2E1, GTF2E2, GTF2F1, GTF2H2, GTF2H3, GTF2H4, GTF2H5, GTF2B, TCEA1, ERCC2, ERCC3, TAF1, TAF2, TAF3, TAF4, TAF5, TAF6, TAF7, TAF8, TAF9, TAF10, TAF11, TAF12 and TAF13. Component of the 7-subunit TFIIH core complex composed of XPB/ERCC3, XPD/ERCC2, GTF2H1, GTF2H2, GTF2H3, GTF2H4 and GTF2H5, which is active in NER. The core complex associates with the 3-subunit CDK-activating kinase (CAK) module composed of CCNH/cyclin H, CDK7 and MNAT1 to form the 10-subunit holoenzyme (holo-TFIIH) active in transcription. Interacts with RARA; the interaction requires prior phosphorylation of RARA on 'Ser-369' which then enhances interaction of RARA with CDK7.</text>
</comment>
<evidence type="ECO:0000313" key="13">
    <source>
        <dbReference type="Proteomes" id="UP000015104"/>
    </source>
</evidence>
<evidence type="ECO:0000256" key="8">
    <source>
        <dbReference type="ARBA" id="ARBA00023163"/>
    </source>
</evidence>
<keyword evidence="7 11" id="KW-0805">Transcription regulation</keyword>
<dbReference type="OMA" id="DYRASCH"/>
<reference evidence="13" key="1">
    <citation type="submission" date="2011-08" db="EMBL/GenBank/DDBJ databases">
        <authorList>
            <person name="Rombauts S."/>
        </authorList>
    </citation>
    <scope>NUCLEOTIDE SEQUENCE</scope>
    <source>
        <strain evidence="13">London</strain>
    </source>
</reference>
<keyword evidence="3 11" id="KW-0479">Metal-binding</keyword>
<dbReference type="OrthoDB" id="17307at2759"/>
<dbReference type="GO" id="GO:0008270">
    <property type="term" value="F:zinc ion binding"/>
    <property type="evidence" value="ECO:0007669"/>
    <property type="project" value="UniProtKB-KW"/>
</dbReference>
<organism evidence="12 13">
    <name type="scientific">Tetranychus urticae</name>
    <name type="common">Two-spotted spider mite</name>
    <dbReference type="NCBI Taxonomy" id="32264"/>
    <lineage>
        <taxon>Eukaryota</taxon>
        <taxon>Metazoa</taxon>
        <taxon>Ecdysozoa</taxon>
        <taxon>Arthropoda</taxon>
        <taxon>Chelicerata</taxon>
        <taxon>Arachnida</taxon>
        <taxon>Acari</taxon>
        <taxon>Acariformes</taxon>
        <taxon>Trombidiformes</taxon>
        <taxon>Prostigmata</taxon>
        <taxon>Eleutherengona</taxon>
        <taxon>Raphignathae</taxon>
        <taxon>Tetranychoidea</taxon>
        <taxon>Tetranychidae</taxon>
        <taxon>Tetranychus</taxon>
    </lineage>
</organism>
<keyword evidence="13" id="KW-1185">Reference proteome</keyword>
<proteinExistence type="inferred from homology"/>
<keyword evidence="6 11" id="KW-0862">Zinc</keyword>
<dbReference type="InterPro" id="IPR036465">
    <property type="entry name" value="vWFA_dom_sf"/>
</dbReference>
<evidence type="ECO:0000256" key="10">
    <source>
        <dbReference type="ARBA" id="ARBA00023242"/>
    </source>
</evidence>
<evidence type="ECO:0000256" key="4">
    <source>
        <dbReference type="ARBA" id="ARBA00022763"/>
    </source>
</evidence>
<evidence type="ECO:0000256" key="1">
    <source>
        <dbReference type="ARBA" id="ARBA00004123"/>
    </source>
</evidence>
<keyword evidence="4 11" id="KW-0227">DNA damage</keyword>
<evidence type="ECO:0000256" key="7">
    <source>
        <dbReference type="ARBA" id="ARBA00023015"/>
    </source>
</evidence>
<evidence type="ECO:0000256" key="6">
    <source>
        <dbReference type="ARBA" id="ARBA00022833"/>
    </source>
</evidence>
<comment type="similarity">
    <text evidence="2 11">Belongs to the TFB4 family.</text>
</comment>
<dbReference type="InterPro" id="IPR004600">
    <property type="entry name" value="TFIIH_Tfb4/GTF2H3"/>
</dbReference>
<keyword evidence="10 11" id="KW-0539">Nucleus</keyword>
<dbReference type="GO" id="GO:0005675">
    <property type="term" value="C:transcription factor TFIIH holo complex"/>
    <property type="evidence" value="ECO:0007669"/>
    <property type="project" value="UniProtKB-UniRule"/>
</dbReference>
<dbReference type="PANTHER" id="PTHR12831">
    <property type="entry name" value="TRANSCRIPTION INITIATION FACTOR IIH TFIIH , POLYPEPTIDE 3-RELATED"/>
    <property type="match status" value="1"/>
</dbReference>
<gene>
    <name evidence="12" type="primary">107372136</name>
</gene>
<dbReference type="GO" id="GO:0000439">
    <property type="term" value="C:transcription factor TFIIH core complex"/>
    <property type="evidence" value="ECO:0007669"/>
    <property type="project" value="UniProtKB-UniRule"/>
</dbReference>
<accession>T1JYT6</accession>
<keyword evidence="8 11" id="KW-0804">Transcription</keyword>
<protein>
    <recommendedName>
        <fullName evidence="11">General transcription factor IIH subunit 3</fullName>
    </recommendedName>
    <alternativeName>
        <fullName evidence="11">General transcription factor IIH polypeptide 3</fullName>
    </alternativeName>
</protein>
<dbReference type="GO" id="GO:0006289">
    <property type="term" value="P:nucleotide-excision repair"/>
    <property type="evidence" value="ECO:0007669"/>
    <property type="project" value="UniProtKB-UniRule"/>
</dbReference>
<comment type="function">
    <text evidence="11">Component of the general transcription and DNA repair factor IIH (TFIIH) core complex, which is involved in general and transcription-coupled nucleotide excision repair (NER) of damaged DNA and, when complexed to CAK, in RNA transcription by RNA polymerase II. In NER, TFIIH acts by opening DNA around the lesion to allow the excision of the damaged oligonucleotide and its replacement by a new DNA fragment. In transcription, TFIIH has an essential role in transcription initiation. When the pre-initiation complex (PIC) has been established, TFIIH is required for promoter opening and promoter escape. Phosphorylation of the C-terminal tail (CTD) of the largest subunit of RNA polymerase II by the kinase module CAK controls the initiation of transcription.</text>
</comment>
<reference evidence="12" key="2">
    <citation type="submission" date="2015-06" db="UniProtKB">
        <authorList>
            <consortium name="EnsemblMetazoa"/>
        </authorList>
    </citation>
    <scope>IDENTIFICATION</scope>
</reference>
<dbReference type="Gene3D" id="3.40.50.410">
    <property type="entry name" value="von Willebrand factor, type A domain"/>
    <property type="match status" value="1"/>
</dbReference>
<evidence type="ECO:0000256" key="3">
    <source>
        <dbReference type="ARBA" id="ARBA00022723"/>
    </source>
</evidence>
<evidence type="ECO:0000256" key="5">
    <source>
        <dbReference type="ARBA" id="ARBA00022771"/>
    </source>
</evidence>
<dbReference type="HOGENOM" id="CLU_040211_1_0_1"/>
<dbReference type="eggNOG" id="KOG2487">
    <property type="taxonomic scope" value="Eukaryota"/>
</dbReference>
<dbReference type="AlphaFoldDB" id="T1JYT6"/>
<sequence>MESAESEKNLKTHLVIIIDLSPNIFLFQRNDSSYEMWLNSLISFCNIHLLMNNENMLHIIGSHYNGNTILYPSESPEGIDFKESNGQYELFTILSRTIHTQIKKAVRQCRQTLETIHQSRTGETIKAHPLISGALAMGLCCIQRYKSDVDSSRIAVIAASNYDSTAFTSQYMNFMNVFFTAQKMGIVIDSCVLSPNEPEDMKDKFSSRGSMSILQQGSDLTSGIYLKVAHVNAFLEYLIWTMLPDSETRQKLVLPTQRKVSYKAACFCHRNLIDIGYVCSVCLSIFCSFSPICSTCNTVFKLGPIPQGIKLKRKPKIK</sequence>
<dbReference type="Proteomes" id="UP000015104">
    <property type="component" value="Unassembled WGS sequence"/>
</dbReference>
<comment type="subcellular location">
    <subcellularLocation>
        <location evidence="1 11">Nucleus</location>
    </subcellularLocation>
</comment>
<dbReference type="Pfam" id="PF03850">
    <property type="entry name" value="Tfb4"/>
    <property type="match status" value="1"/>
</dbReference>
<evidence type="ECO:0000313" key="12">
    <source>
        <dbReference type="EnsemblMetazoa" id="tetur03g01510.1"/>
    </source>
</evidence>
<dbReference type="STRING" id="32264.T1JYT6"/>
<dbReference type="PANTHER" id="PTHR12831:SF0">
    <property type="entry name" value="GENERAL TRANSCRIPTION FACTOR IIH SUBUNIT 3"/>
    <property type="match status" value="1"/>
</dbReference>
<dbReference type="EnsemblMetazoa" id="tetur03g01510.1">
    <property type="protein sequence ID" value="tetur03g01510.1"/>
    <property type="gene ID" value="tetur03g01510"/>
</dbReference>
<evidence type="ECO:0000256" key="2">
    <source>
        <dbReference type="ARBA" id="ARBA00005273"/>
    </source>
</evidence>
<keyword evidence="5 11" id="KW-0863">Zinc-finger</keyword>
<dbReference type="GO" id="GO:0006355">
    <property type="term" value="P:regulation of DNA-templated transcription"/>
    <property type="evidence" value="ECO:0007669"/>
    <property type="project" value="InterPro"/>
</dbReference>
<evidence type="ECO:0000256" key="11">
    <source>
        <dbReference type="RuleBase" id="RU368090"/>
    </source>
</evidence>